<evidence type="ECO:0008006" key="4">
    <source>
        <dbReference type="Google" id="ProtNLM"/>
    </source>
</evidence>
<feature type="transmembrane region" description="Helical" evidence="1">
    <location>
        <begin position="97"/>
        <end position="114"/>
    </location>
</feature>
<accession>A0A5B1M6Z7</accession>
<name>A0A5B1M6Z7_9ACTN</name>
<protein>
    <recommendedName>
        <fullName evidence="4">Glycosyltransferase RgtA/B/C/D-like domain-containing protein</fullName>
    </recommendedName>
</protein>
<proteinExistence type="predicted"/>
<organism evidence="2 3">
    <name type="scientific">Nocardioides antri</name>
    <dbReference type="NCBI Taxonomy" id="2607659"/>
    <lineage>
        <taxon>Bacteria</taxon>
        <taxon>Bacillati</taxon>
        <taxon>Actinomycetota</taxon>
        <taxon>Actinomycetes</taxon>
        <taxon>Propionibacteriales</taxon>
        <taxon>Nocardioidaceae</taxon>
        <taxon>Nocardioides</taxon>
    </lineage>
</organism>
<feature type="transmembrane region" description="Helical" evidence="1">
    <location>
        <begin position="170"/>
        <end position="187"/>
    </location>
</feature>
<gene>
    <name evidence="2" type="ORF">F0U47_00690</name>
</gene>
<feature type="transmembrane region" description="Helical" evidence="1">
    <location>
        <begin position="194"/>
        <end position="214"/>
    </location>
</feature>
<feature type="transmembrane region" description="Helical" evidence="1">
    <location>
        <begin position="350"/>
        <end position="368"/>
    </location>
</feature>
<reference evidence="2 3" key="2">
    <citation type="submission" date="2019-09" db="EMBL/GenBank/DDBJ databases">
        <authorList>
            <person name="Jin C."/>
        </authorList>
    </citation>
    <scope>NUCLEOTIDE SEQUENCE [LARGE SCALE GENOMIC DNA]</scope>
    <source>
        <strain evidence="2 3">BN140041</strain>
    </source>
</reference>
<evidence type="ECO:0000313" key="2">
    <source>
        <dbReference type="EMBL" id="KAA1428772.1"/>
    </source>
</evidence>
<feature type="transmembrane region" description="Helical" evidence="1">
    <location>
        <begin position="252"/>
        <end position="268"/>
    </location>
</feature>
<reference evidence="2 3" key="1">
    <citation type="submission" date="2019-09" db="EMBL/GenBank/DDBJ databases">
        <title>Nocardioides panacisoli sp. nov., isolated from the soil of a ginseng field.</title>
        <authorList>
            <person name="Cho C."/>
        </authorList>
    </citation>
    <scope>NUCLEOTIDE SEQUENCE [LARGE SCALE GENOMIC DNA]</scope>
    <source>
        <strain evidence="2 3">BN140041</strain>
    </source>
</reference>
<evidence type="ECO:0000256" key="1">
    <source>
        <dbReference type="SAM" id="Phobius"/>
    </source>
</evidence>
<keyword evidence="1" id="KW-1133">Transmembrane helix</keyword>
<dbReference type="EMBL" id="VUJW01000001">
    <property type="protein sequence ID" value="KAA1428772.1"/>
    <property type="molecule type" value="Genomic_DNA"/>
</dbReference>
<dbReference type="AlphaFoldDB" id="A0A5B1M6Z7"/>
<dbReference type="RefSeq" id="WP_149748395.1">
    <property type="nucleotide sequence ID" value="NZ_VUJW01000001.1"/>
</dbReference>
<dbReference type="Proteomes" id="UP000324351">
    <property type="component" value="Unassembled WGS sequence"/>
</dbReference>
<feature type="transmembrane region" description="Helical" evidence="1">
    <location>
        <begin position="120"/>
        <end position="140"/>
    </location>
</feature>
<feature type="transmembrane region" description="Helical" evidence="1">
    <location>
        <begin position="312"/>
        <end position="329"/>
    </location>
</feature>
<keyword evidence="1" id="KW-0812">Transmembrane</keyword>
<keyword evidence="3" id="KW-1185">Reference proteome</keyword>
<comment type="caution">
    <text evidence="2">The sequence shown here is derived from an EMBL/GenBank/DDBJ whole genome shotgun (WGS) entry which is preliminary data.</text>
</comment>
<evidence type="ECO:0000313" key="3">
    <source>
        <dbReference type="Proteomes" id="UP000324351"/>
    </source>
</evidence>
<feature type="transmembrane region" description="Helical" evidence="1">
    <location>
        <begin position="289"/>
        <end position="306"/>
    </location>
</feature>
<feature type="transmembrane region" description="Helical" evidence="1">
    <location>
        <begin position="147"/>
        <end position="164"/>
    </location>
</feature>
<keyword evidence="1" id="KW-0472">Membrane</keyword>
<sequence length="486" mass="52034">MAVAALATFTVRLLFLGFPVMADEAGLLMVASQWQPGSSLYGDYWVDRPPGLIAIFVVADALGGTVALRVIGALAAATAVVAGAWLGARTAPRRGEAPFACALVVAALVSSPLLDVDEIGAEILALPLLLAGLALVVVAATGSGNPTWPVVAAGAAGTAAVFIKQNLIEVWLAVAVVAAALVVKGEVRRAALYLVWFMCGGLVVAAALLTLAWARGTSLADLWDANVIFRIDAGAVIAEEATEANLERARRLALAWVATGMPVLLILLTRLQWRRPPDNEGPGGPIDSALAWASVVLLGWEAFAVASGGSYWLHYLLLPVPGLTLLVAVSMRQHRPRRSGAAEDRTFPRWVFAPIVASTMVGLVVVLAEPSERPAEDRAVIDYLQENREQGRTAVVAFGNPAVLWAADMRSPYEHLWSLPVRVRDPELRGLIRVLRSPDRPQWVIRVGDSLATWGVDADRADRVLDRHYRPVYANDQYTVLARMRG</sequence>
<feature type="transmembrane region" description="Helical" evidence="1">
    <location>
        <begin position="52"/>
        <end position="85"/>
    </location>
</feature>